<reference evidence="2 3" key="1">
    <citation type="submission" date="2018-02" db="EMBL/GenBank/DDBJ databases">
        <title>The genomes of Aspergillus section Nigri reveals drivers in fungal speciation.</title>
        <authorList>
            <consortium name="DOE Joint Genome Institute"/>
            <person name="Vesth T.C."/>
            <person name="Nybo J."/>
            <person name="Theobald S."/>
            <person name="Brandl J."/>
            <person name="Frisvad J.C."/>
            <person name="Nielsen K.F."/>
            <person name="Lyhne E.K."/>
            <person name="Kogle M.E."/>
            <person name="Kuo A."/>
            <person name="Riley R."/>
            <person name="Clum A."/>
            <person name="Nolan M."/>
            <person name="Lipzen A."/>
            <person name="Salamov A."/>
            <person name="Henrissat B."/>
            <person name="Wiebenga A."/>
            <person name="De vries R.P."/>
            <person name="Grigoriev I.V."/>
            <person name="Mortensen U.H."/>
            <person name="Andersen M.R."/>
            <person name="Baker S.E."/>
        </authorList>
    </citation>
    <scope>NUCLEOTIDE SEQUENCE [LARGE SCALE GENOMIC DNA]</scope>
    <source>
        <strain evidence="2 3">CBS 121593</strain>
    </source>
</reference>
<dbReference type="VEuPathDB" id="FungiDB:BO80DRAFT_135891"/>
<name>A0A395HD13_9EURO</name>
<dbReference type="GeneID" id="37218494"/>
<dbReference type="PROSITE" id="PS51257">
    <property type="entry name" value="PROKAR_LIPOPROTEIN"/>
    <property type="match status" value="1"/>
</dbReference>
<evidence type="ECO:0000313" key="3">
    <source>
        <dbReference type="Proteomes" id="UP000249402"/>
    </source>
</evidence>
<proteinExistence type="predicted"/>
<keyword evidence="3" id="KW-1185">Reference proteome</keyword>
<gene>
    <name evidence="2" type="ORF">BO80DRAFT_135891</name>
</gene>
<dbReference type="EMBL" id="KZ824421">
    <property type="protein sequence ID" value="RAL05379.1"/>
    <property type="molecule type" value="Genomic_DNA"/>
</dbReference>
<dbReference type="AlphaFoldDB" id="A0A395HD13"/>
<accession>A0A395HD13</accession>
<feature type="region of interest" description="Disordered" evidence="1">
    <location>
        <begin position="82"/>
        <end position="105"/>
    </location>
</feature>
<protein>
    <submittedName>
        <fullName evidence="2">Uncharacterized protein</fullName>
    </submittedName>
</protein>
<dbReference type="Proteomes" id="UP000249402">
    <property type="component" value="Unassembled WGS sequence"/>
</dbReference>
<feature type="compositionally biased region" description="Basic and acidic residues" evidence="1">
    <location>
        <begin position="96"/>
        <end position="105"/>
    </location>
</feature>
<dbReference type="RefSeq" id="XP_025579706.1">
    <property type="nucleotide sequence ID" value="XM_025713629.1"/>
</dbReference>
<evidence type="ECO:0000313" key="2">
    <source>
        <dbReference type="EMBL" id="RAL05379.1"/>
    </source>
</evidence>
<organism evidence="2 3">
    <name type="scientific">Aspergillus ibericus CBS 121593</name>
    <dbReference type="NCBI Taxonomy" id="1448316"/>
    <lineage>
        <taxon>Eukaryota</taxon>
        <taxon>Fungi</taxon>
        <taxon>Dikarya</taxon>
        <taxon>Ascomycota</taxon>
        <taxon>Pezizomycotina</taxon>
        <taxon>Eurotiomycetes</taxon>
        <taxon>Eurotiomycetidae</taxon>
        <taxon>Eurotiales</taxon>
        <taxon>Aspergillaceae</taxon>
        <taxon>Aspergillus</taxon>
        <taxon>Aspergillus subgen. Circumdati</taxon>
    </lineage>
</organism>
<sequence>MQIKRRDAGLSQHGSSTTSCRSLALAATSAFKLTCKREKKLWRYHPPGTGSGAVRLLPEMILHPATLRHGCEMVAVPHVKSPGLTRPRIHRGRSPSFEKRPTDAC</sequence>
<evidence type="ECO:0000256" key="1">
    <source>
        <dbReference type="SAM" id="MobiDB-lite"/>
    </source>
</evidence>